<dbReference type="Proteomes" id="UP000621799">
    <property type="component" value="Unassembled WGS sequence"/>
</dbReference>
<comment type="caution">
    <text evidence="1">The sequence shown here is derived from an EMBL/GenBank/DDBJ whole genome shotgun (WGS) entry which is preliminary data.</text>
</comment>
<dbReference type="RefSeq" id="WP_264321063.1">
    <property type="nucleotide sequence ID" value="NZ_JADEXN010000122.1"/>
</dbReference>
<name>A0A928Z8Q4_9CYAN</name>
<reference evidence="1" key="1">
    <citation type="submission" date="2020-10" db="EMBL/GenBank/DDBJ databases">
        <authorList>
            <person name="Castelo-Branco R."/>
            <person name="Eusebio N."/>
            <person name="Adriana R."/>
            <person name="Vieira A."/>
            <person name="Brugerolle De Fraissinette N."/>
            <person name="Rezende De Castro R."/>
            <person name="Schneider M.P."/>
            <person name="Vasconcelos V."/>
            <person name="Leao P.N."/>
        </authorList>
    </citation>
    <scope>NUCLEOTIDE SEQUENCE</scope>
    <source>
        <strain evidence="1">LEGE 11467</strain>
    </source>
</reference>
<evidence type="ECO:0000313" key="1">
    <source>
        <dbReference type="EMBL" id="MBE9040824.1"/>
    </source>
</evidence>
<organism evidence="1 2">
    <name type="scientific">Zarconia navalis LEGE 11467</name>
    <dbReference type="NCBI Taxonomy" id="1828826"/>
    <lineage>
        <taxon>Bacteria</taxon>
        <taxon>Bacillati</taxon>
        <taxon>Cyanobacteriota</taxon>
        <taxon>Cyanophyceae</taxon>
        <taxon>Oscillatoriophycideae</taxon>
        <taxon>Oscillatoriales</taxon>
        <taxon>Oscillatoriales incertae sedis</taxon>
        <taxon>Zarconia</taxon>
        <taxon>Zarconia navalis</taxon>
    </lineage>
</organism>
<evidence type="ECO:0000313" key="2">
    <source>
        <dbReference type="Proteomes" id="UP000621799"/>
    </source>
</evidence>
<feature type="non-terminal residue" evidence="1">
    <location>
        <position position="1"/>
    </location>
</feature>
<gene>
    <name evidence="1" type="ORF">IQ235_08535</name>
</gene>
<keyword evidence="2" id="KW-1185">Reference proteome</keyword>
<protein>
    <submittedName>
        <fullName evidence="1">Uncharacterized protein</fullName>
    </submittedName>
</protein>
<dbReference type="AlphaFoldDB" id="A0A928Z8Q4"/>
<accession>A0A928Z8Q4</accession>
<proteinExistence type="predicted"/>
<dbReference type="EMBL" id="JADEXN010000122">
    <property type="protein sequence ID" value="MBE9040824.1"/>
    <property type="molecule type" value="Genomic_DNA"/>
</dbReference>
<sequence length="82" mass="8988">PPTPRESLRGEEGFVELVKLDRSDDRATPENISQPDRLVEAQGWILGPDGEVILTAHPPTVIPHGNEKFRVTCQSSEVGEEG</sequence>